<dbReference type="EMBL" id="CCWP01000029">
    <property type="protein sequence ID" value="CEF01812.1"/>
    <property type="molecule type" value="Genomic_DNA"/>
</dbReference>
<dbReference type="RefSeq" id="WP_014484873.1">
    <property type="nucleotide sequence ID" value="NZ_CBCRZZ010000007.1"/>
</dbReference>
<organism evidence="1 2">
    <name type="scientific">Bifidobacterium longum subsp. infantis</name>
    <dbReference type="NCBI Taxonomy" id="1682"/>
    <lineage>
        <taxon>Bacteria</taxon>
        <taxon>Bacillati</taxon>
        <taxon>Actinomycetota</taxon>
        <taxon>Actinomycetes</taxon>
        <taxon>Bifidobacteriales</taxon>
        <taxon>Bifidobacteriaceae</taxon>
        <taxon>Bifidobacterium</taxon>
    </lineage>
</organism>
<evidence type="ECO:0000313" key="1">
    <source>
        <dbReference type="EMBL" id="CEF01812.1"/>
    </source>
</evidence>
<proteinExistence type="predicted"/>
<protein>
    <submittedName>
        <fullName evidence="1">Uncharacterized protein</fullName>
    </submittedName>
</protein>
<sequence length="114" mass="12896">MGADDPIRDKYTHAINWDYASHDPQILRLREQLAREYDAANGIMIPLDPKDTMSAFRKIARLVLDGLAAKNLVARPDLVYKAMFPFPDTPGYADLVILDAVTRTLGRHEDGEER</sequence>
<dbReference type="Proteomes" id="UP000043107">
    <property type="component" value="Unassembled WGS sequence"/>
</dbReference>
<name>A0ABM9R4V0_BIFLI</name>
<reference evidence="1 2" key="1">
    <citation type="submission" date="2014-09" db="EMBL/GenBank/DDBJ databases">
        <authorList>
            <person name="Bertelli C."/>
        </authorList>
    </citation>
    <scope>NUCLEOTIDE SEQUENCE [LARGE SCALE GENOMIC DNA]</scope>
    <source>
        <strain evidence="1 2">BIC1401111250</strain>
    </source>
</reference>
<accession>A0ABM9R4V0</accession>
<keyword evidence="2" id="KW-1185">Reference proteome</keyword>
<gene>
    <name evidence="1" type="ORF">BLIC_c01399</name>
</gene>
<comment type="caution">
    <text evidence="1">The sequence shown here is derived from an EMBL/GenBank/DDBJ whole genome shotgun (WGS) entry which is preliminary data.</text>
</comment>
<evidence type="ECO:0000313" key="2">
    <source>
        <dbReference type="Proteomes" id="UP000043107"/>
    </source>
</evidence>